<evidence type="ECO:0000256" key="1">
    <source>
        <dbReference type="SAM" id="SignalP"/>
    </source>
</evidence>
<dbReference type="PROSITE" id="PS51257">
    <property type="entry name" value="PROKAR_LIPOPROTEIN"/>
    <property type="match status" value="1"/>
</dbReference>
<dbReference type="RefSeq" id="XP_006820458.1">
    <property type="nucleotide sequence ID" value="XM_006820395.1"/>
</dbReference>
<dbReference type="SUPFAM" id="SSF57302">
    <property type="entry name" value="Snake toxin-like"/>
    <property type="match status" value="1"/>
</dbReference>
<name>A0ABM0MKB7_SACKO</name>
<feature type="chain" id="PRO_5045433084" evidence="1">
    <location>
        <begin position="20"/>
        <end position="126"/>
    </location>
</feature>
<reference evidence="3" key="1">
    <citation type="submission" date="2025-08" db="UniProtKB">
        <authorList>
            <consortium name="RefSeq"/>
        </authorList>
    </citation>
    <scope>IDENTIFICATION</scope>
    <source>
        <tissue evidence="3">Testes</tissue>
    </source>
</reference>
<dbReference type="GeneID" id="102809981"/>
<gene>
    <name evidence="3" type="primary">LOC102809981</name>
</gene>
<organism evidence="2 3">
    <name type="scientific">Saccoglossus kowalevskii</name>
    <name type="common">Acorn worm</name>
    <dbReference type="NCBI Taxonomy" id="10224"/>
    <lineage>
        <taxon>Eukaryota</taxon>
        <taxon>Metazoa</taxon>
        <taxon>Hemichordata</taxon>
        <taxon>Enteropneusta</taxon>
        <taxon>Harrimaniidae</taxon>
        <taxon>Saccoglossus</taxon>
    </lineage>
</organism>
<dbReference type="InterPro" id="IPR045860">
    <property type="entry name" value="Snake_toxin-like_sf"/>
</dbReference>
<protein>
    <submittedName>
        <fullName evidence="3">Uncharacterized protein LOC102809981</fullName>
    </submittedName>
</protein>
<dbReference type="Proteomes" id="UP000694865">
    <property type="component" value="Unplaced"/>
</dbReference>
<evidence type="ECO:0000313" key="2">
    <source>
        <dbReference type="Proteomes" id="UP000694865"/>
    </source>
</evidence>
<dbReference type="CDD" id="cd00117">
    <property type="entry name" value="TFP"/>
    <property type="match status" value="1"/>
</dbReference>
<proteinExistence type="predicted"/>
<accession>A0ABM0MKB7</accession>
<sequence length="126" mass="13770">MRFLFIIVFVVFFTSCVNSRKCYQCVSSDETVDESCIAGTNLTSVDCESNQVCTTSYAKTGDSYELFYRGCADSDHCVIGCVTSFIGDTEQCSSCCDTDQCNGSTNLFGNTFLMSAVFATALYLII</sequence>
<dbReference type="Gene3D" id="2.10.60.10">
    <property type="entry name" value="CD59"/>
    <property type="match status" value="1"/>
</dbReference>
<evidence type="ECO:0000313" key="3">
    <source>
        <dbReference type="RefSeq" id="XP_006820458.1"/>
    </source>
</evidence>
<feature type="signal peptide" evidence="1">
    <location>
        <begin position="1"/>
        <end position="19"/>
    </location>
</feature>
<keyword evidence="1" id="KW-0732">Signal</keyword>
<keyword evidence="2" id="KW-1185">Reference proteome</keyword>